<dbReference type="SUPFAM" id="SSF49899">
    <property type="entry name" value="Concanavalin A-like lectins/glucanases"/>
    <property type="match status" value="1"/>
</dbReference>
<dbReference type="InterPro" id="IPR036278">
    <property type="entry name" value="Sialidase_sf"/>
</dbReference>
<dbReference type="SUPFAM" id="SSF50939">
    <property type="entry name" value="Sialidases"/>
    <property type="match status" value="1"/>
</dbReference>
<sequence length="681" mass="75149">MKSIRCCLSLPLFLFILGVSSPAQDSKPLPPMLHLPGSEGDESKIEYDTLPLLSGAHSVVCAPDSQWKFQLHNYLLHHDGKFWCMWSHGPVVEDVPTQHVRYATSEDGLKWSESKMLSGPPAEGRAYIARGFWVRDGELLALAASYKGKGAFGVDKDLKLVAFAYNKADDSWKEKGVLYENAINNFTPQRLSTGEWMMTRRDARFNVSMLIGGTKALNDWQAFPVVDRKEAMATSKFSPDEPVWWEQQDGTLVSAIRDNGGSLRLFRSVSRDHGHTWSAPEKTNYPNATSKLFTLQTSRGFRVLVSNANPKIGRREMHLAVSQDGLTFTRMALLGIPQDKPSTLQYPHVIEHEGSLYIAYSRTKANTELLKVSLDDVERLLKGELPARQPVAISAPARPADSATVLAIPNLVAFWDFQEIAGQARASKGGDHAYALQEMQGPVAQVEDGVFGPYAARIKRGQWLMVPRKDMGALDIHGKDAQVTVVAWVKRGDKASWQAIGGVWDETRKKRQYCLFLNAPRGTKADEMKRYPLANRIHGHVSAVGGPTPGDEFCITYSSGATEIPFNSWQCLAMSYDGKASRVFVNGKLDSLEQYNPFPYPDGLFDGGADGADFTVGAVHRGGSWGNFFDGRMGGLAIFNRALSEDELAKLAALTPKQNTKPKPVVKSGDQSAAVDRAKRE</sequence>
<keyword evidence="4" id="KW-0430">Lectin</keyword>
<dbReference type="EMBL" id="QNRR01000002">
    <property type="protein sequence ID" value="RBP46072.1"/>
    <property type="molecule type" value="Genomic_DNA"/>
</dbReference>
<dbReference type="Pfam" id="PF13088">
    <property type="entry name" value="BNR_2"/>
    <property type="match status" value="1"/>
</dbReference>
<evidence type="ECO:0000259" key="3">
    <source>
        <dbReference type="Pfam" id="PF13088"/>
    </source>
</evidence>
<evidence type="ECO:0000313" key="5">
    <source>
        <dbReference type="Proteomes" id="UP000253426"/>
    </source>
</evidence>
<feature type="domain" description="Sialidase" evidence="3">
    <location>
        <begin position="238"/>
        <end position="357"/>
    </location>
</feature>
<dbReference type="InterPro" id="IPR011040">
    <property type="entry name" value="Sialidase"/>
</dbReference>
<keyword evidence="5" id="KW-1185">Reference proteome</keyword>
<dbReference type="InterPro" id="IPR013320">
    <property type="entry name" value="ConA-like_dom_sf"/>
</dbReference>
<name>A0A366HQY9_9BACT</name>
<dbReference type="PANTHER" id="PTHR43752">
    <property type="entry name" value="BNR/ASP-BOX REPEAT FAMILY PROTEIN"/>
    <property type="match status" value="1"/>
</dbReference>
<accession>A0A366HQY9</accession>
<dbReference type="PANTHER" id="PTHR43752:SF2">
    <property type="entry name" value="BNR_ASP-BOX REPEAT FAMILY PROTEIN"/>
    <property type="match status" value="1"/>
</dbReference>
<dbReference type="CDD" id="cd15482">
    <property type="entry name" value="Sialidase_non-viral"/>
    <property type="match status" value="1"/>
</dbReference>
<dbReference type="Proteomes" id="UP000253426">
    <property type="component" value="Unassembled WGS sequence"/>
</dbReference>
<dbReference type="AlphaFoldDB" id="A0A366HQY9"/>
<organism evidence="4 5">
    <name type="scientific">Roseimicrobium gellanilyticum</name>
    <dbReference type="NCBI Taxonomy" id="748857"/>
    <lineage>
        <taxon>Bacteria</taxon>
        <taxon>Pseudomonadati</taxon>
        <taxon>Verrucomicrobiota</taxon>
        <taxon>Verrucomicrobiia</taxon>
        <taxon>Verrucomicrobiales</taxon>
        <taxon>Verrucomicrobiaceae</taxon>
        <taxon>Roseimicrobium</taxon>
    </lineage>
</organism>
<dbReference type="Gene3D" id="2.60.120.200">
    <property type="match status" value="1"/>
</dbReference>
<keyword evidence="2" id="KW-0732">Signal</keyword>
<evidence type="ECO:0000256" key="1">
    <source>
        <dbReference type="SAM" id="MobiDB-lite"/>
    </source>
</evidence>
<feature type="region of interest" description="Disordered" evidence="1">
    <location>
        <begin position="654"/>
        <end position="681"/>
    </location>
</feature>
<dbReference type="GO" id="GO:0030246">
    <property type="term" value="F:carbohydrate binding"/>
    <property type="evidence" value="ECO:0007669"/>
    <property type="project" value="UniProtKB-KW"/>
</dbReference>
<feature type="chain" id="PRO_5016727492" evidence="2">
    <location>
        <begin position="24"/>
        <end position="681"/>
    </location>
</feature>
<gene>
    <name evidence="4" type="ORF">DES53_102458</name>
</gene>
<comment type="caution">
    <text evidence="4">The sequence shown here is derived from an EMBL/GenBank/DDBJ whole genome shotgun (WGS) entry which is preliminary data.</text>
</comment>
<feature type="signal peptide" evidence="2">
    <location>
        <begin position="1"/>
        <end position="23"/>
    </location>
</feature>
<evidence type="ECO:0000256" key="2">
    <source>
        <dbReference type="SAM" id="SignalP"/>
    </source>
</evidence>
<proteinExistence type="predicted"/>
<reference evidence="4 5" key="1">
    <citation type="submission" date="2018-06" db="EMBL/GenBank/DDBJ databases">
        <title>Genomic Encyclopedia of Type Strains, Phase IV (KMG-IV): sequencing the most valuable type-strain genomes for metagenomic binning, comparative biology and taxonomic classification.</title>
        <authorList>
            <person name="Goeker M."/>
        </authorList>
    </citation>
    <scope>NUCLEOTIDE SEQUENCE [LARGE SCALE GENOMIC DNA]</scope>
    <source>
        <strain evidence="4 5">DSM 25532</strain>
    </source>
</reference>
<dbReference type="Pfam" id="PF13385">
    <property type="entry name" value="Laminin_G_3"/>
    <property type="match status" value="1"/>
</dbReference>
<protein>
    <submittedName>
        <fullName evidence="4">Concanavalin A-like lectin/glucanase superfamily protein</fullName>
    </submittedName>
</protein>
<evidence type="ECO:0000313" key="4">
    <source>
        <dbReference type="EMBL" id="RBP46072.1"/>
    </source>
</evidence>
<dbReference type="Gene3D" id="2.120.10.10">
    <property type="match status" value="1"/>
</dbReference>